<accession>A0A1F4VFM1</accession>
<dbReference type="AlphaFoldDB" id="A0A1F4VFM1"/>
<dbReference type="Proteomes" id="UP000177763">
    <property type="component" value="Unassembled WGS sequence"/>
</dbReference>
<organism evidence="1 2">
    <name type="scientific">candidate division WWE3 bacterium RIFCSPLOWO2_12_FULL_36_10</name>
    <dbReference type="NCBI Taxonomy" id="1802630"/>
    <lineage>
        <taxon>Bacteria</taxon>
        <taxon>Katanobacteria</taxon>
    </lineage>
</organism>
<dbReference type="STRING" id="1802630.A3H26_01460"/>
<dbReference type="EMBL" id="MEVN01000047">
    <property type="protein sequence ID" value="OGC56072.1"/>
    <property type="molecule type" value="Genomic_DNA"/>
</dbReference>
<proteinExistence type="predicted"/>
<sequence length="67" mass="7858">MNGEGGCDMVFEGTEMMDVANQCGKHIAGTTDDLHKPMRDMMTTNHTEEDRKKWFEWFQGEWDKKDE</sequence>
<name>A0A1F4VFM1_UNCKA</name>
<comment type="caution">
    <text evidence="1">The sequence shown here is derived from an EMBL/GenBank/DDBJ whole genome shotgun (WGS) entry which is preliminary data.</text>
</comment>
<evidence type="ECO:0000313" key="2">
    <source>
        <dbReference type="Proteomes" id="UP000177763"/>
    </source>
</evidence>
<evidence type="ECO:0000313" key="1">
    <source>
        <dbReference type="EMBL" id="OGC56072.1"/>
    </source>
</evidence>
<reference evidence="1 2" key="1">
    <citation type="journal article" date="2016" name="Nat. Commun.">
        <title>Thousands of microbial genomes shed light on interconnected biogeochemical processes in an aquifer system.</title>
        <authorList>
            <person name="Anantharaman K."/>
            <person name="Brown C.T."/>
            <person name="Hug L.A."/>
            <person name="Sharon I."/>
            <person name="Castelle C.J."/>
            <person name="Probst A.J."/>
            <person name="Thomas B.C."/>
            <person name="Singh A."/>
            <person name="Wilkins M.J."/>
            <person name="Karaoz U."/>
            <person name="Brodie E.L."/>
            <person name="Williams K.H."/>
            <person name="Hubbard S.S."/>
            <person name="Banfield J.F."/>
        </authorList>
    </citation>
    <scope>NUCLEOTIDE SEQUENCE [LARGE SCALE GENOMIC DNA]</scope>
</reference>
<gene>
    <name evidence="1" type="ORF">A3H26_01460</name>
</gene>
<protein>
    <submittedName>
        <fullName evidence="1">Uncharacterized protein</fullName>
    </submittedName>
</protein>